<accession>A0A2T6FXN9</accession>
<dbReference type="AlphaFoldDB" id="A0A2T6FXN9"/>
<feature type="transmembrane region" description="Helical" evidence="8">
    <location>
        <begin position="81"/>
        <end position="100"/>
    </location>
</feature>
<dbReference type="GO" id="GO:0009847">
    <property type="term" value="P:spore germination"/>
    <property type="evidence" value="ECO:0007669"/>
    <property type="project" value="InterPro"/>
</dbReference>
<evidence type="ECO:0000256" key="7">
    <source>
        <dbReference type="ARBA" id="ARBA00023136"/>
    </source>
</evidence>
<dbReference type="Pfam" id="PF03845">
    <property type="entry name" value="Spore_permease"/>
    <property type="match status" value="1"/>
</dbReference>
<feature type="transmembrane region" description="Helical" evidence="8">
    <location>
        <begin position="333"/>
        <end position="352"/>
    </location>
</feature>
<reference evidence="9 10" key="1">
    <citation type="submission" date="2018-03" db="EMBL/GenBank/DDBJ databases">
        <title>Genome sequence of Paenibacillus elgii strain AC13 an antimicrobial compound producing bacteria.</title>
        <authorList>
            <person name="Kurokawa A.S."/>
            <person name="Araujo J.F."/>
            <person name="Costa R.A."/>
            <person name="Ortega D.B."/>
            <person name="Pires A.S."/>
            <person name="Pappas G.J.Jr."/>
            <person name="Franco O.L."/>
            <person name="Barreto C."/>
            <person name="Magalhaes B.S."/>
            <person name="Kruger R.H."/>
        </authorList>
    </citation>
    <scope>NUCLEOTIDE SEQUENCE [LARGE SCALE GENOMIC DNA]</scope>
    <source>
        <strain evidence="9 10">AC13</strain>
    </source>
</reference>
<dbReference type="InterPro" id="IPR004761">
    <property type="entry name" value="Spore_GerAB"/>
</dbReference>
<keyword evidence="7 8" id="KW-0472">Membrane</keyword>
<keyword evidence="3" id="KW-0813">Transport</keyword>
<keyword evidence="6 8" id="KW-1133">Transmembrane helix</keyword>
<evidence type="ECO:0000256" key="5">
    <source>
        <dbReference type="ARBA" id="ARBA00022692"/>
    </source>
</evidence>
<keyword evidence="4" id="KW-0309">Germination</keyword>
<feature type="transmembrane region" description="Helical" evidence="8">
    <location>
        <begin position="40"/>
        <end position="60"/>
    </location>
</feature>
<keyword evidence="5 8" id="KW-0812">Transmembrane</keyword>
<feature type="transmembrane region" description="Helical" evidence="8">
    <location>
        <begin position="112"/>
        <end position="134"/>
    </location>
</feature>
<dbReference type="NCBIfam" id="TIGR00912">
    <property type="entry name" value="2A0309"/>
    <property type="match status" value="1"/>
</dbReference>
<evidence type="ECO:0000256" key="8">
    <source>
        <dbReference type="SAM" id="Phobius"/>
    </source>
</evidence>
<dbReference type="Proteomes" id="UP000244184">
    <property type="component" value="Unassembled WGS sequence"/>
</dbReference>
<feature type="transmembrane region" description="Helical" evidence="8">
    <location>
        <begin position="146"/>
        <end position="168"/>
    </location>
</feature>
<sequence>MENARIGGWQFFLLVFNFTIGTAFFLRPGGMIAAAKQDAWLVPLWAGSAVVLVACLWLILAKGNPGLSIVQICLKAAGNKIGGFIALLYISFFIQTASWVTRNLGDFMKSTLMPNTPISAFHFMFLIVACYASVKGVESIARVNELLSPAVVFILITMCLFSVAEWKWERFEPMFRLNVWETMKETRAIIGFPFLEVISLMMLVPYVKSRVKTALLLGIGLATLFLSGIIFVTIGVLGVTRASHFTYPLFIIAQELRIAEFIERVETSIVIVWLIWIFVKLCIVYYCAVTGICQLFRLGDRTWIAISLLLLLSGFAITFSENVVENIEWDKRYIFQYTSLYGVVFPLLLIILTRIRRNRNKDGGGPL</sequence>
<protein>
    <submittedName>
        <fullName evidence="9">Spore gernimation protein KC</fullName>
    </submittedName>
</protein>
<feature type="transmembrane region" description="Helical" evidence="8">
    <location>
        <begin position="214"/>
        <end position="239"/>
    </location>
</feature>
<evidence type="ECO:0000313" key="9">
    <source>
        <dbReference type="EMBL" id="PUA36676.1"/>
    </source>
</evidence>
<dbReference type="EMBL" id="PYHP01000069">
    <property type="protein sequence ID" value="PUA36676.1"/>
    <property type="molecule type" value="Genomic_DNA"/>
</dbReference>
<organism evidence="9 10">
    <name type="scientific">Paenibacillus elgii</name>
    <dbReference type="NCBI Taxonomy" id="189691"/>
    <lineage>
        <taxon>Bacteria</taxon>
        <taxon>Bacillati</taxon>
        <taxon>Bacillota</taxon>
        <taxon>Bacilli</taxon>
        <taxon>Bacillales</taxon>
        <taxon>Paenibacillaceae</taxon>
        <taxon>Paenibacillus</taxon>
    </lineage>
</organism>
<comment type="caution">
    <text evidence="9">The sequence shown here is derived from an EMBL/GenBank/DDBJ whole genome shotgun (WGS) entry which is preliminary data.</text>
</comment>
<comment type="subcellular location">
    <subcellularLocation>
        <location evidence="1">Membrane</location>
        <topology evidence="1">Multi-pass membrane protein</topology>
    </subcellularLocation>
</comment>
<evidence type="ECO:0000256" key="3">
    <source>
        <dbReference type="ARBA" id="ARBA00022448"/>
    </source>
</evidence>
<comment type="similarity">
    <text evidence="2">Belongs to the amino acid-polyamine-organocation (APC) superfamily. Spore germination protein (SGP) (TC 2.A.3.9) family.</text>
</comment>
<evidence type="ECO:0000313" key="10">
    <source>
        <dbReference type="Proteomes" id="UP000244184"/>
    </source>
</evidence>
<feature type="transmembrane region" description="Helical" evidence="8">
    <location>
        <begin position="188"/>
        <end position="207"/>
    </location>
</feature>
<gene>
    <name evidence="9" type="ORF">C8Z91_25210</name>
</gene>
<feature type="transmembrane region" description="Helical" evidence="8">
    <location>
        <begin position="270"/>
        <end position="296"/>
    </location>
</feature>
<evidence type="ECO:0000256" key="4">
    <source>
        <dbReference type="ARBA" id="ARBA00022544"/>
    </source>
</evidence>
<dbReference type="Gene3D" id="1.20.1740.10">
    <property type="entry name" value="Amino acid/polyamine transporter I"/>
    <property type="match status" value="1"/>
</dbReference>
<evidence type="ECO:0000256" key="1">
    <source>
        <dbReference type="ARBA" id="ARBA00004141"/>
    </source>
</evidence>
<evidence type="ECO:0000256" key="2">
    <source>
        <dbReference type="ARBA" id="ARBA00007998"/>
    </source>
</evidence>
<evidence type="ECO:0000256" key="6">
    <source>
        <dbReference type="ARBA" id="ARBA00022989"/>
    </source>
</evidence>
<dbReference type="PANTHER" id="PTHR34975:SF2">
    <property type="entry name" value="SPORE GERMINATION PROTEIN A2"/>
    <property type="match status" value="1"/>
</dbReference>
<feature type="transmembrane region" description="Helical" evidence="8">
    <location>
        <begin position="12"/>
        <end position="34"/>
    </location>
</feature>
<feature type="transmembrane region" description="Helical" evidence="8">
    <location>
        <begin position="303"/>
        <end position="321"/>
    </location>
</feature>
<dbReference type="PANTHER" id="PTHR34975">
    <property type="entry name" value="SPORE GERMINATION PROTEIN A2"/>
    <property type="match status" value="1"/>
</dbReference>
<dbReference type="GO" id="GO:0016020">
    <property type="term" value="C:membrane"/>
    <property type="evidence" value="ECO:0007669"/>
    <property type="project" value="UniProtKB-SubCell"/>
</dbReference>
<proteinExistence type="inferred from homology"/>
<name>A0A2T6FXN9_9BACL</name>